<dbReference type="SUPFAM" id="SSF56235">
    <property type="entry name" value="N-terminal nucleophile aminohydrolases (Ntn hydrolases)"/>
    <property type="match status" value="1"/>
</dbReference>
<dbReference type="Proteomes" id="UP000267096">
    <property type="component" value="Unassembled WGS sequence"/>
</dbReference>
<reference evidence="2 3" key="2">
    <citation type="submission" date="2018-11" db="EMBL/GenBank/DDBJ databases">
        <authorList>
            <consortium name="Pathogen Informatics"/>
        </authorList>
    </citation>
    <scope>NUCLEOTIDE SEQUENCE [LARGE SCALE GENOMIC DNA]</scope>
</reference>
<gene>
    <name evidence="2" type="ORF">ASIM_LOCUS3883</name>
</gene>
<evidence type="ECO:0000313" key="4">
    <source>
        <dbReference type="WBParaSite" id="ASIM_0000406001-mRNA-1"/>
    </source>
</evidence>
<dbReference type="PANTHER" id="PTHR10188:SF6">
    <property type="entry name" value="N(4)-(BETA-N-ACETYLGLUCOSAMINYL)-L-ASPARAGINASE"/>
    <property type="match status" value="1"/>
</dbReference>
<dbReference type="PANTHER" id="PTHR10188">
    <property type="entry name" value="L-ASPARAGINASE"/>
    <property type="match status" value="1"/>
</dbReference>
<dbReference type="GO" id="GO:0016811">
    <property type="term" value="F:hydrolase activity, acting on carbon-nitrogen (but not peptide) bonds, in linear amides"/>
    <property type="evidence" value="ECO:0007669"/>
    <property type="project" value="UniProtKB-ARBA"/>
</dbReference>
<dbReference type="Pfam" id="PF01112">
    <property type="entry name" value="Asparaginase_2"/>
    <property type="match status" value="1"/>
</dbReference>
<name>A0A0M3J900_ANISI</name>
<evidence type="ECO:0000313" key="2">
    <source>
        <dbReference type="EMBL" id="VDK22543.1"/>
    </source>
</evidence>
<dbReference type="EMBL" id="UYRR01006363">
    <property type="protein sequence ID" value="VDK22543.1"/>
    <property type="molecule type" value="Genomic_DNA"/>
</dbReference>
<dbReference type="InterPro" id="IPR000246">
    <property type="entry name" value="Peptidase_T2"/>
</dbReference>
<dbReference type="OrthoDB" id="2262349at2759"/>
<dbReference type="InterPro" id="IPR029055">
    <property type="entry name" value="Ntn_hydrolases_N"/>
</dbReference>
<proteinExistence type="inferred from homology"/>
<comment type="similarity">
    <text evidence="1">Belongs to the Ntn-hydrolase family.</text>
</comment>
<accession>A0A0M3J900</accession>
<reference evidence="4" key="1">
    <citation type="submission" date="2017-02" db="UniProtKB">
        <authorList>
            <consortium name="WormBaseParasite"/>
        </authorList>
    </citation>
    <scope>IDENTIFICATION</scope>
</reference>
<dbReference type="AlphaFoldDB" id="A0A0M3J900"/>
<evidence type="ECO:0000313" key="3">
    <source>
        <dbReference type="Proteomes" id="UP000267096"/>
    </source>
</evidence>
<protein>
    <submittedName>
        <fullName evidence="4">Isoaspartyl peptidase/L-asparaginase (inferred by orthology to a human protein)</fullName>
    </submittedName>
</protein>
<keyword evidence="3" id="KW-1185">Reference proteome</keyword>
<dbReference type="WBParaSite" id="ASIM_0000406001-mRNA-1">
    <property type="protein sequence ID" value="ASIM_0000406001-mRNA-1"/>
    <property type="gene ID" value="ASIM_0000406001"/>
</dbReference>
<sequence length="205" mass="22055">MEKLILFSAMNEAKRKGLVVIHGGCGIIGAMDAAREQECRGALAESANAAMRQLSSGGSALAAVVEAVKVLEDCPQVGTYILFNYIQFNCGKGSVFTRDGTNEMDAGVMDGYTGAVGGVSTLTNVKNPICAAHCVLKHSVHSLLCGPGAEKFAAAHGCVTEAREYFFTQHRYHTICCVLQSCCVIEHMTSFDRHKNRKQIYTRGD</sequence>
<organism evidence="4">
    <name type="scientific">Anisakis simplex</name>
    <name type="common">Herring worm</name>
    <dbReference type="NCBI Taxonomy" id="6269"/>
    <lineage>
        <taxon>Eukaryota</taxon>
        <taxon>Metazoa</taxon>
        <taxon>Ecdysozoa</taxon>
        <taxon>Nematoda</taxon>
        <taxon>Chromadorea</taxon>
        <taxon>Rhabditida</taxon>
        <taxon>Spirurina</taxon>
        <taxon>Ascaridomorpha</taxon>
        <taxon>Ascaridoidea</taxon>
        <taxon>Anisakidae</taxon>
        <taxon>Anisakis</taxon>
        <taxon>Anisakis simplex complex</taxon>
    </lineage>
</organism>
<evidence type="ECO:0000256" key="1">
    <source>
        <dbReference type="ARBA" id="ARBA00010872"/>
    </source>
</evidence>